<evidence type="ECO:0000256" key="4">
    <source>
        <dbReference type="ARBA" id="ARBA00022737"/>
    </source>
</evidence>
<evidence type="ECO:0000313" key="9">
    <source>
        <dbReference type="Proteomes" id="UP000269396"/>
    </source>
</evidence>
<keyword evidence="9" id="KW-1185">Reference proteome</keyword>
<dbReference type="GO" id="GO:0006661">
    <property type="term" value="P:phosphatidylinositol biosynthetic process"/>
    <property type="evidence" value="ECO:0007669"/>
    <property type="project" value="InterPro"/>
</dbReference>
<comment type="subcellular location">
    <subcellularLocation>
        <location evidence="1">Endomembrane system</location>
    </subcellularLocation>
</comment>
<dbReference type="SUPFAM" id="SSF48371">
    <property type="entry name" value="ARM repeat"/>
    <property type="match status" value="1"/>
</dbReference>
<dbReference type="Pfam" id="PF11916">
    <property type="entry name" value="Vac14_Fig4_bd"/>
    <property type="match status" value="1"/>
</dbReference>
<keyword evidence="5" id="KW-0472">Membrane</keyword>
<evidence type="ECO:0000256" key="5">
    <source>
        <dbReference type="ARBA" id="ARBA00023136"/>
    </source>
</evidence>
<reference evidence="8 9" key="1">
    <citation type="submission" date="2018-11" db="EMBL/GenBank/DDBJ databases">
        <authorList>
            <consortium name="Pathogen Informatics"/>
        </authorList>
    </citation>
    <scope>NUCLEOTIDE SEQUENCE [LARGE SCALE GENOMIC DNA]</scope>
    <source>
        <strain>Denwood</strain>
        <strain evidence="9">Zambia</strain>
    </source>
</reference>
<dbReference type="EMBL" id="UZAL01028491">
    <property type="protein sequence ID" value="VDP41592.1"/>
    <property type="molecule type" value="Genomic_DNA"/>
</dbReference>
<dbReference type="GO" id="GO:0070772">
    <property type="term" value="C:PAS complex"/>
    <property type="evidence" value="ECO:0007669"/>
    <property type="project" value="InterPro"/>
</dbReference>
<dbReference type="InterPro" id="IPR026825">
    <property type="entry name" value="Vac14"/>
</dbReference>
<dbReference type="Gene3D" id="1.25.10.10">
    <property type="entry name" value="Leucine-rich Repeat Variant"/>
    <property type="match status" value="1"/>
</dbReference>
<dbReference type="InterPro" id="IPR016024">
    <property type="entry name" value="ARM-type_fold"/>
</dbReference>
<sequence>MDFFVLLSLACALADIALKPSSPRNSQFSNLLNSSIVVDTSAQSISLTQTAQNTSDSWSLKSGNICNAPEQLKQRAALKWIKTFVEIDPHHMLPYASGIIGAVLPCFMLCGPSDALQERKARCVSSHFFKIYTLDKLNFIFLVLIILIIIHTKVALETAVCINETLLKAVRLFNSCTMNNLDSCESIAHSAMDSHRVSLNSGNQSESLVKFSQAENSTKQFTDSSLNTTTDTLSGGQNNSQILCTDAILEATFQLLNNSSLFTRLAALRWITVLAEVCSSDVFSHVDRLLPEMLKLVSDPADEMVHSTISLIGKLSHHTTVVGNNYHNKESVILPQELVKLLHDPAIVNGQNNSQISDCSMETSSQESLPSSSSAPNTFCLRFLLDLVELFNKDSELLRKRGDMIITDLCQVLGADTVYCTVSTIISYIKPLESAFVLVQALNRILLTQPVLHNFRKQLRCINTKVRWNR</sequence>
<dbReference type="AlphaFoldDB" id="A0A183P0D4"/>
<protein>
    <recommendedName>
        <fullName evidence="3">Protein VAC14 homolog</fullName>
    </recommendedName>
</protein>
<dbReference type="Proteomes" id="UP000269396">
    <property type="component" value="Unassembled WGS sequence"/>
</dbReference>
<evidence type="ECO:0000256" key="1">
    <source>
        <dbReference type="ARBA" id="ARBA00004308"/>
    </source>
</evidence>
<organism evidence="8 9">
    <name type="scientific">Schistosoma mattheei</name>
    <dbReference type="NCBI Taxonomy" id="31246"/>
    <lineage>
        <taxon>Eukaryota</taxon>
        <taxon>Metazoa</taxon>
        <taxon>Spiralia</taxon>
        <taxon>Lophotrochozoa</taxon>
        <taxon>Platyhelminthes</taxon>
        <taxon>Trematoda</taxon>
        <taxon>Digenea</taxon>
        <taxon>Strigeidida</taxon>
        <taxon>Schistosomatoidea</taxon>
        <taxon>Schistosomatidae</taxon>
        <taxon>Schistosoma</taxon>
    </lineage>
</organism>
<evidence type="ECO:0000256" key="6">
    <source>
        <dbReference type="ARBA" id="ARBA00045654"/>
    </source>
</evidence>
<dbReference type="PANTHER" id="PTHR16023">
    <property type="entry name" value="TAX1 BINDING PROTEIN-RELATED"/>
    <property type="match status" value="1"/>
</dbReference>
<gene>
    <name evidence="8" type="ORF">SMTD_LOCUS7820</name>
</gene>
<dbReference type="InterPro" id="IPR011989">
    <property type="entry name" value="ARM-like"/>
</dbReference>
<accession>A0A183P0D4</accession>
<proteinExistence type="inferred from homology"/>
<evidence type="ECO:0000256" key="7">
    <source>
        <dbReference type="ARBA" id="ARBA00047092"/>
    </source>
</evidence>
<dbReference type="PANTHER" id="PTHR16023:SF0">
    <property type="entry name" value="PROTEIN VAC14 HOMOLOG"/>
    <property type="match status" value="1"/>
</dbReference>
<dbReference type="STRING" id="31246.A0A183P0D4"/>
<keyword evidence="4" id="KW-0677">Repeat</keyword>
<evidence type="ECO:0000313" key="8">
    <source>
        <dbReference type="EMBL" id="VDP41592.1"/>
    </source>
</evidence>
<evidence type="ECO:0000256" key="3">
    <source>
        <dbReference type="ARBA" id="ARBA00013840"/>
    </source>
</evidence>
<dbReference type="GO" id="GO:0010008">
    <property type="term" value="C:endosome membrane"/>
    <property type="evidence" value="ECO:0007669"/>
    <property type="project" value="TreeGrafter"/>
</dbReference>
<name>A0A183P0D4_9TREM</name>
<dbReference type="InterPro" id="IPR021841">
    <property type="entry name" value="VAC14_Fig4p-bd"/>
</dbReference>
<comment type="similarity">
    <text evidence="2">Belongs to the VAC14 family.</text>
</comment>
<comment type="function">
    <text evidence="6">Scaffold protein component of the PI(3,5)P2 regulatory complex which regulates both the synthesis and turnover of phosphatidylinositol 3,5-bisphosphate (PtdIns(3,5)P2). Pentamerizes into a star-shaped structure and nucleates the assembly of the complex. The pentamer binds a single copy each of PIKFYVE and FIG4 and coordinates both PIKfyve kinase activity and FIG4 phosphatase activity, being required to maintain normal levels of phosphatidylinositol 3-phosphate (PtdIns(3)P) and phosphatidylinositol 5-phosphate (PtdIns(5)P). Plays a role in the biogenesis of endosome carrier vesicles (ECV) / multivesicular bodies (MVB) transport intermediates from early endosomes.</text>
</comment>
<comment type="subunit">
    <text evidence="7">Forms pentamers. Component of the PI(3,5)P2 regulatory complex/PAS complex, at least composed of PIKFYVE, FIG4 and VAC14. VAC14 nucleates the assembly of the complex and serves as a scaffold by pentamerizing into a star-shaped structure, which can bind a single copy each of PIKFYVE and FIG4 and coordinates their activities. Interacts with NOS1.</text>
</comment>
<evidence type="ECO:0000256" key="2">
    <source>
        <dbReference type="ARBA" id="ARBA00010225"/>
    </source>
</evidence>